<keyword evidence="1" id="KW-0812">Transmembrane</keyword>
<feature type="transmembrane region" description="Helical" evidence="1">
    <location>
        <begin position="82"/>
        <end position="101"/>
    </location>
</feature>
<keyword evidence="1" id="KW-1133">Transmembrane helix</keyword>
<evidence type="ECO:0000313" key="4">
    <source>
        <dbReference type="Proteomes" id="UP000015102"/>
    </source>
</evidence>
<dbReference type="Proteomes" id="UP000015102">
    <property type="component" value="Unassembled WGS sequence"/>
</dbReference>
<dbReference type="Pfam" id="PF17921">
    <property type="entry name" value="Integrase_H2C2"/>
    <property type="match status" value="1"/>
</dbReference>
<dbReference type="EnsemblMetazoa" id="MESCA005054-RA">
    <property type="protein sequence ID" value="MESCA005054-PA"/>
    <property type="gene ID" value="MESCA005054"/>
</dbReference>
<name>T1GNB0_MEGSC</name>
<dbReference type="EMBL" id="CAQQ02392242">
    <property type="status" value="NOT_ANNOTATED_CDS"/>
    <property type="molecule type" value="Genomic_DNA"/>
</dbReference>
<reference evidence="3" key="2">
    <citation type="submission" date="2015-06" db="UniProtKB">
        <authorList>
            <consortium name="EnsemblMetazoa"/>
        </authorList>
    </citation>
    <scope>IDENTIFICATION</scope>
</reference>
<evidence type="ECO:0000259" key="2">
    <source>
        <dbReference type="Pfam" id="PF17921"/>
    </source>
</evidence>
<evidence type="ECO:0000256" key="1">
    <source>
        <dbReference type="SAM" id="Phobius"/>
    </source>
</evidence>
<protein>
    <recommendedName>
        <fullName evidence="2">Integrase zinc-binding domain-containing protein</fullName>
    </recommendedName>
</protein>
<reference evidence="4" key="1">
    <citation type="submission" date="2013-02" db="EMBL/GenBank/DDBJ databases">
        <authorList>
            <person name="Hughes D."/>
        </authorList>
    </citation>
    <scope>NUCLEOTIDE SEQUENCE</scope>
    <source>
        <strain>Durham</strain>
        <strain evidence="4">NC isolate 2 -- Noor lab</strain>
    </source>
</reference>
<accession>T1GNB0</accession>
<feature type="domain" description="Integrase zinc-binding" evidence="2">
    <location>
        <begin position="22"/>
        <end position="71"/>
    </location>
</feature>
<dbReference type="AlphaFoldDB" id="T1GNB0"/>
<dbReference type="InterPro" id="IPR041588">
    <property type="entry name" value="Integrase_H2C2"/>
</dbReference>
<organism evidence="3 4">
    <name type="scientific">Megaselia scalaris</name>
    <name type="common">Humpbacked fly</name>
    <name type="synonym">Phora scalaris</name>
    <dbReference type="NCBI Taxonomy" id="36166"/>
    <lineage>
        <taxon>Eukaryota</taxon>
        <taxon>Metazoa</taxon>
        <taxon>Ecdysozoa</taxon>
        <taxon>Arthropoda</taxon>
        <taxon>Hexapoda</taxon>
        <taxon>Insecta</taxon>
        <taxon>Pterygota</taxon>
        <taxon>Neoptera</taxon>
        <taxon>Endopterygota</taxon>
        <taxon>Diptera</taxon>
        <taxon>Brachycera</taxon>
        <taxon>Muscomorpha</taxon>
        <taxon>Platypezoidea</taxon>
        <taxon>Phoridae</taxon>
        <taxon>Megaseliini</taxon>
        <taxon>Megaselia</taxon>
    </lineage>
</organism>
<dbReference type="EMBL" id="CAQQ02392241">
    <property type="status" value="NOT_ANNOTATED_CDS"/>
    <property type="molecule type" value="Genomic_DNA"/>
</dbReference>
<keyword evidence="1" id="KW-0472">Membrane</keyword>
<proteinExistence type="predicted"/>
<keyword evidence="4" id="KW-1185">Reference proteome</keyword>
<dbReference type="HOGENOM" id="CLU_2186933_0_0_1"/>
<dbReference type="EMBL" id="CAQQ02392243">
    <property type="status" value="NOT_ANNOTATED_CDS"/>
    <property type="molecule type" value="Genomic_DNA"/>
</dbReference>
<sequence>MSEDQATLPELLSNFYKLLSVTRLIENIHSIAHPGRKATLKLIKDRCLKNLEKDVDLIAKHYIPCQKNKTRHKSGEMTEYSIYRPSFGYISALTILIYRILPIQAHSLF</sequence>
<evidence type="ECO:0000313" key="3">
    <source>
        <dbReference type="EnsemblMetazoa" id="MESCA005054-PA"/>
    </source>
</evidence>